<dbReference type="Proteomes" id="UP000295169">
    <property type="component" value="Unassembled WGS sequence"/>
</dbReference>
<sequence length="131" mass="13957">MGGCPDVGLPDSGDAMQSRVKIALMALLFSAGALADNDIRLRNMQLITMSHKTYLQGTGVNISGHDLENVAIDLDILKAGQVVGSRIVEARAIGADEAWRIWLPIDIAGSDGFRVRNIRSTRATSEGTAAH</sequence>
<accession>A0A4R1PWI5</accession>
<gene>
    <name evidence="1" type="ORF">EV691_10777</name>
</gene>
<comment type="caution">
    <text evidence="1">The sequence shown here is derived from an EMBL/GenBank/DDBJ whole genome shotgun (WGS) entry which is preliminary data.</text>
</comment>
<reference evidence="1 2" key="1">
    <citation type="submission" date="2019-03" db="EMBL/GenBank/DDBJ databases">
        <title>Genomic Encyclopedia of Type Strains, Phase IV (KMG-IV): sequencing the most valuable type-strain genomes for metagenomic binning, comparative biology and taxonomic classification.</title>
        <authorList>
            <person name="Goeker M."/>
        </authorList>
    </citation>
    <scope>NUCLEOTIDE SEQUENCE [LARGE SCALE GENOMIC DNA]</scope>
    <source>
        <strain evidence="1 2">DSM 2286</strain>
    </source>
</reference>
<proteinExistence type="predicted"/>
<name>A0A4R1PWI5_9GAMM</name>
<evidence type="ECO:0000313" key="1">
    <source>
        <dbReference type="EMBL" id="TCL32550.1"/>
    </source>
</evidence>
<organism evidence="1 2">
    <name type="scientific">Azotobacter chroococcum</name>
    <dbReference type="NCBI Taxonomy" id="353"/>
    <lineage>
        <taxon>Bacteria</taxon>
        <taxon>Pseudomonadati</taxon>
        <taxon>Pseudomonadota</taxon>
        <taxon>Gammaproteobacteria</taxon>
        <taxon>Pseudomonadales</taxon>
        <taxon>Pseudomonadaceae</taxon>
        <taxon>Azotobacter</taxon>
    </lineage>
</organism>
<dbReference type="NCBIfam" id="NF038353">
    <property type="entry name" value="FxLYD_dom"/>
    <property type="match status" value="1"/>
</dbReference>
<evidence type="ECO:0000313" key="2">
    <source>
        <dbReference type="Proteomes" id="UP000295169"/>
    </source>
</evidence>
<protein>
    <submittedName>
        <fullName evidence="1">Uncharacterized protein</fullName>
    </submittedName>
</protein>
<dbReference type="InterPro" id="IPR047676">
    <property type="entry name" value="FxLYD_dom"/>
</dbReference>
<dbReference type="EMBL" id="SMMU01000007">
    <property type="protein sequence ID" value="TCL32550.1"/>
    <property type="molecule type" value="Genomic_DNA"/>
</dbReference>
<dbReference type="AlphaFoldDB" id="A0A4R1PWI5"/>